<gene>
    <name evidence="8" type="primary">LOC111287479</name>
</gene>
<dbReference type="PANTHER" id="PTHR13673">
    <property type="entry name" value="ESOPHAGEAL CANCER ASSOCIATED PROTEIN"/>
    <property type="match status" value="1"/>
</dbReference>
<keyword evidence="4" id="KW-0967">Endosome</keyword>
<feature type="region of interest" description="Disordered" evidence="6">
    <location>
        <begin position="51"/>
        <end position="83"/>
    </location>
</feature>
<evidence type="ECO:0000256" key="3">
    <source>
        <dbReference type="ARBA" id="ARBA00022448"/>
    </source>
</evidence>
<evidence type="ECO:0000256" key="6">
    <source>
        <dbReference type="SAM" id="MobiDB-lite"/>
    </source>
</evidence>
<dbReference type="GeneID" id="111287479"/>
<dbReference type="GO" id="GO:0005768">
    <property type="term" value="C:endosome"/>
    <property type="evidence" value="ECO:0007669"/>
    <property type="project" value="UniProtKB-SubCell"/>
</dbReference>
<comment type="subcellular location">
    <subcellularLocation>
        <location evidence="1">Endosome</location>
    </subcellularLocation>
</comment>
<dbReference type="OrthoDB" id="1734063at2759"/>
<evidence type="ECO:0000256" key="1">
    <source>
        <dbReference type="ARBA" id="ARBA00004177"/>
    </source>
</evidence>
<dbReference type="KEGG" id="dzi:111287479"/>
<evidence type="ECO:0000256" key="4">
    <source>
        <dbReference type="ARBA" id="ARBA00022753"/>
    </source>
</evidence>
<feature type="compositionally biased region" description="Polar residues" evidence="6">
    <location>
        <begin position="74"/>
        <end position="83"/>
    </location>
</feature>
<feature type="region of interest" description="Disordered" evidence="6">
    <location>
        <begin position="14"/>
        <end position="39"/>
    </location>
</feature>
<dbReference type="AlphaFoldDB" id="A0A6P5Y028"/>
<reference evidence="8" key="1">
    <citation type="submission" date="2025-08" db="UniProtKB">
        <authorList>
            <consortium name="RefSeq"/>
        </authorList>
    </citation>
    <scope>IDENTIFICATION</scope>
    <source>
        <tissue evidence="8">Fruit stalk</tissue>
    </source>
</reference>
<evidence type="ECO:0000313" key="8">
    <source>
        <dbReference type="RefSeq" id="XP_022733807.1"/>
    </source>
</evidence>
<accession>A0A6P5Y028</accession>
<evidence type="ECO:0000256" key="5">
    <source>
        <dbReference type="ARBA" id="ARBA00022927"/>
    </source>
</evidence>
<dbReference type="RefSeq" id="XP_022733807.1">
    <property type="nucleotide sequence ID" value="XM_022878072.1"/>
</dbReference>
<dbReference type="PANTHER" id="PTHR13673:SF0">
    <property type="entry name" value="VPS35 ENDOSOMAL PROTEIN-SORTING FACTOR-LIKE"/>
    <property type="match status" value="1"/>
</dbReference>
<protein>
    <submittedName>
        <fullName evidence="8">UPF0505 protein C16orf62 homolog isoform X1</fullName>
    </submittedName>
</protein>
<keyword evidence="3" id="KW-0813">Transport</keyword>
<organism evidence="7 8">
    <name type="scientific">Durio zibethinus</name>
    <name type="common">Durian</name>
    <dbReference type="NCBI Taxonomy" id="66656"/>
    <lineage>
        <taxon>Eukaryota</taxon>
        <taxon>Viridiplantae</taxon>
        <taxon>Streptophyta</taxon>
        <taxon>Embryophyta</taxon>
        <taxon>Tracheophyta</taxon>
        <taxon>Spermatophyta</taxon>
        <taxon>Magnoliopsida</taxon>
        <taxon>eudicotyledons</taxon>
        <taxon>Gunneridae</taxon>
        <taxon>Pentapetalae</taxon>
        <taxon>rosids</taxon>
        <taxon>malvids</taxon>
        <taxon>Malvales</taxon>
        <taxon>Malvaceae</taxon>
        <taxon>Helicteroideae</taxon>
        <taxon>Durio</taxon>
    </lineage>
</organism>
<dbReference type="Proteomes" id="UP000515121">
    <property type="component" value="Unplaced"/>
</dbReference>
<name>A0A6P5Y028_DURZI</name>
<dbReference type="InterPro" id="IPR029705">
    <property type="entry name" value="VPS35L"/>
</dbReference>
<evidence type="ECO:0000256" key="2">
    <source>
        <dbReference type="ARBA" id="ARBA00010704"/>
    </source>
</evidence>
<sequence length="922" mass="103344">MEFRARNYIAEEQSHALPRSRAAIHPLSSPSPPTHLRQVDDNVENRNNEEFFDPLRAPDSNAPVKIVDGRDSESSSYGNDDSAQVQMKEWTSFKRFLMQRFPVSKMISISSMSNMIVRGGKAYEKYSTSMHMEELDDPQKSSEEGAKVITWREYVSRLHELKEEINGAWHNEDRVKSLKLSIKVARLLMDTSVSNFYPTLFVLTTDVLDMVGNVVWERIRQKAEFAEDGTKFCSLPENFRASDVCIDAKETCYNWFCKVGSIRELLPRIYLELAILPCWRFLTEQPAESLQRLVMMTRGLADPLASAYCRLYIAHRAQKLPFYDTGYLITCVNDIKLIFTQISSAKETAHGCLADSKSSLVSLMEPAIEFIMKCIFNDASLMRVGKVLVELGIGRSQEELFGGSSCVSIVLHHLLKELPTDVVSSHAVDILHLIKCSNDYSYDQCLNYRLLGLRLCEQISQIGSVDDIVNEVILVVSQCGLDEYLKVIDAYLDIVLQNQMDGHLKTILEGISELACDQVIAEDELAGLQSILVKVLSHFEDLEDVFSLNHFLQILDLMHGSSRSIVNMHILDMATRNGYVRDPTSIQLIFEISQELHNDIDIANKKNDDNQQQARLISHFVRMVDHGTEYEQHLAFLVECRGAFSSIIELKEILVHSSNFLATKALKDGKKHLSFVKSCMAFSEVTIPSISGHIKQLHLYLETAEVALLGGLVSHSDGLIDSALDCLQSFDRMEGSRAAVDSDGILSSIRKLCSLLIMVPDNPEVGILHIPKSILSIIHSQSWSPRMKTRIFCAIVSLSATLSQGRLPYHAFHPEVMGNDLLFFGNSSYVHELISLAASVLENLVDVIEREPSQAARGNMSLEACNCIVSSFKINEHVLLVCSKLIEIAKLCLSAKDKYLISTISFLDKNLPAATAASSITV</sequence>
<keyword evidence="7" id="KW-1185">Reference proteome</keyword>
<proteinExistence type="inferred from homology"/>
<dbReference type="GO" id="GO:0032456">
    <property type="term" value="P:endocytic recycling"/>
    <property type="evidence" value="ECO:0007669"/>
    <property type="project" value="InterPro"/>
</dbReference>
<evidence type="ECO:0000313" key="7">
    <source>
        <dbReference type="Proteomes" id="UP000515121"/>
    </source>
</evidence>
<keyword evidence="5" id="KW-0653">Protein transport</keyword>
<comment type="similarity">
    <text evidence="2">Belongs to the VPS35L family.</text>
</comment>
<dbReference type="GO" id="GO:0015031">
    <property type="term" value="P:protein transport"/>
    <property type="evidence" value="ECO:0007669"/>
    <property type="project" value="UniProtKB-KW"/>
</dbReference>